<gene>
    <name evidence="1" type="ORF">GM668_19745</name>
</gene>
<dbReference type="InterPro" id="IPR007351">
    <property type="entry name" value="YjbR"/>
</dbReference>
<dbReference type="AlphaFoldDB" id="A0A6L6Q4A1"/>
<comment type="caution">
    <text evidence="1">The sequence shown here is derived from an EMBL/GenBank/DDBJ whole genome shotgun (WGS) entry which is preliminary data.</text>
</comment>
<evidence type="ECO:0000313" key="2">
    <source>
        <dbReference type="Proteomes" id="UP000484015"/>
    </source>
</evidence>
<dbReference type="EMBL" id="WNLA01000014">
    <property type="protein sequence ID" value="MTW04316.1"/>
    <property type="molecule type" value="Genomic_DNA"/>
</dbReference>
<organism evidence="1 2">
    <name type="scientific">Pseudoduganella ginsengisoli</name>
    <dbReference type="NCBI Taxonomy" id="1462440"/>
    <lineage>
        <taxon>Bacteria</taxon>
        <taxon>Pseudomonadati</taxon>
        <taxon>Pseudomonadota</taxon>
        <taxon>Betaproteobacteria</taxon>
        <taxon>Burkholderiales</taxon>
        <taxon>Oxalobacteraceae</taxon>
        <taxon>Telluria group</taxon>
        <taxon>Pseudoduganella</taxon>
    </lineage>
</organism>
<dbReference type="InterPro" id="IPR058532">
    <property type="entry name" value="YjbR/MT2646/Rv2570-like"/>
</dbReference>
<reference evidence="1 2" key="1">
    <citation type="submission" date="2019-11" db="EMBL/GenBank/DDBJ databases">
        <title>Type strains purchased from KCTC, JCM and DSMZ.</title>
        <authorList>
            <person name="Lu H."/>
        </authorList>
    </citation>
    <scope>NUCLEOTIDE SEQUENCE [LARGE SCALE GENOMIC DNA]</scope>
    <source>
        <strain evidence="1 2">KCTC 42409</strain>
    </source>
</reference>
<keyword evidence="2" id="KW-1185">Reference proteome</keyword>
<protein>
    <recommendedName>
        <fullName evidence="3">MmcQ/YjbR family DNA-binding protein</fullName>
    </recommendedName>
</protein>
<dbReference type="InterPro" id="IPR038056">
    <property type="entry name" value="YjbR-like_sf"/>
</dbReference>
<dbReference type="PANTHER" id="PTHR35145">
    <property type="entry name" value="CYTOPLASMIC PROTEIN-RELATED"/>
    <property type="match status" value="1"/>
</dbReference>
<evidence type="ECO:0008006" key="3">
    <source>
        <dbReference type="Google" id="ProtNLM"/>
    </source>
</evidence>
<dbReference type="PANTHER" id="PTHR35145:SF1">
    <property type="entry name" value="CYTOPLASMIC PROTEIN"/>
    <property type="match status" value="1"/>
</dbReference>
<proteinExistence type="predicted"/>
<sequence length="125" mass="14652">MNIEELKQWLRGFPEALETLHSEPTNILTYKVGGKTFAYFKTSEPERWRFSFRTTPDRFLELTGMPGVKPARYMGRYHWVTIVRVAQFQEDYLRELVQWSYDKALSQLSKAKQRAIGADSEAGQQ</sequence>
<accession>A0A6L6Q4A1</accession>
<evidence type="ECO:0000313" key="1">
    <source>
        <dbReference type="EMBL" id="MTW04316.1"/>
    </source>
</evidence>
<dbReference type="Proteomes" id="UP000484015">
    <property type="component" value="Unassembled WGS sequence"/>
</dbReference>
<name>A0A6L6Q4A1_9BURK</name>
<dbReference type="Pfam" id="PF04237">
    <property type="entry name" value="YjbR"/>
    <property type="match status" value="1"/>
</dbReference>
<dbReference type="SUPFAM" id="SSF142906">
    <property type="entry name" value="YjbR-like"/>
    <property type="match status" value="1"/>
</dbReference>
<dbReference type="Gene3D" id="3.90.1150.30">
    <property type="match status" value="1"/>
</dbReference>
<dbReference type="OrthoDB" id="9804614at2"/>